<keyword evidence="3" id="KW-1185">Reference proteome</keyword>
<feature type="domain" description="RCK C-terminal" evidence="1">
    <location>
        <begin position="31"/>
        <end position="112"/>
    </location>
</feature>
<accession>A0A4R6A2K4</accession>
<dbReference type="SUPFAM" id="SSF116726">
    <property type="entry name" value="TrkA C-terminal domain-like"/>
    <property type="match status" value="1"/>
</dbReference>
<dbReference type="OrthoDB" id="369355at2"/>
<dbReference type="AlphaFoldDB" id="A0A4R6A2K4"/>
<proteinExistence type="predicted"/>
<dbReference type="Pfam" id="PF02080">
    <property type="entry name" value="TrkA_C"/>
    <property type="match status" value="1"/>
</dbReference>
<evidence type="ECO:0000259" key="1">
    <source>
        <dbReference type="PROSITE" id="PS51202"/>
    </source>
</evidence>
<evidence type="ECO:0000313" key="2">
    <source>
        <dbReference type="EMBL" id="TDL74893.1"/>
    </source>
</evidence>
<dbReference type="PROSITE" id="PS51202">
    <property type="entry name" value="RCK_C"/>
    <property type="match status" value="1"/>
</dbReference>
<reference evidence="2 3" key="1">
    <citation type="submission" date="2019-03" db="EMBL/GenBank/DDBJ databases">
        <title>Primorskyibacter sp. SS33 isolated from sediments.</title>
        <authorList>
            <person name="Xunke S."/>
        </authorList>
    </citation>
    <scope>NUCLEOTIDE SEQUENCE [LARGE SCALE GENOMIC DNA]</scope>
    <source>
        <strain evidence="2 3">SS33</strain>
    </source>
</reference>
<comment type="caution">
    <text evidence="2">The sequence shown here is derived from an EMBL/GenBank/DDBJ whole genome shotgun (WGS) entry which is preliminary data.</text>
</comment>
<dbReference type="EMBL" id="SNAA01000025">
    <property type="protein sequence ID" value="TDL74893.1"/>
    <property type="molecule type" value="Genomic_DNA"/>
</dbReference>
<protein>
    <recommendedName>
        <fullName evidence="1">RCK C-terminal domain-containing protein</fullName>
    </recommendedName>
</protein>
<sequence>MLTLARSKRLERWATPIIRRALQKSTDFDLRDYAHVLHLRENYGVGRIEFEENSSWAGKTLEELTLPSRSMNVLGVEHNDGTYEGVPDGDTVIEAGDRVVLYGQRDQLDTLK</sequence>
<dbReference type="Proteomes" id="UP000295701">
    <property type="component" value="Unassembled WGS sequence"/>
</dbReference>
<dbReference type="Gene3D" id="3.30.70.1450">
    <property type="entry name" value="Regulator of K+ conductance, C-terminal domain"/>
    <property type="match status" value="1"/>
</dbReference>
<dbReference type="InterPro" id="IPR036721">
    <property type="entry name" value="RCK_C_sf"/>
</dbReference>
<name>A0A4R6A2K4_9RHOB</name>
<organism evidence="2 3">
    <name type="scientific">Palleronia sediminis</name>
    <dbReference type="NCBI Taxonomy" id="2547833"/>
    <lineage>
        <taxon>Bacteria</taxon>
        <taxon>Pseudomonadati</taxon>
        <taxon>Pseudomonadota</taxon>
        <taxon>Alphaproteobacteria</taxon>
        <taxon>Rhodobacterales</taxon>
        <taxon>Roseobacteraceae</taxon>
        <taxon>Palleronia</taxon>
    </lineage>
</organism>
<dbReference type="GO" id="GO:0008324">
    <property type="term" value="F:monoatomic cation transmembrane transporter activity"/>
    <property type="evidence" value="ECO:0007669"/>
    <property type="project" value="InterPro"/>
</dbReference>
<dbReference type="InterPro" id="IPR006037">
    <property type="entry name" value="RCK_C"/>
</dbReference>
<dbReference type="GO" id="GO:0006813">
    <property type="term" value="P:potassium ion transport"/>
    <property type="evidence" value="ECO:0007669"/>
    <property type="project" value="InterPro"/>
</dbReference>
<gene>
    <name evidence="2" type="ORF">E2L08_15900</name>
</gene>
<evidence type="ECO:0000313" key="3">
    <source>
        <dbReference type="Proteomes" id="UP000295701"/>
    </source>
</evidence>